<proteinExistence type="predicted"/>
<reference evidence="2 3" key="2">
    <citation type="submission" date="2018-11" db="EMBL/GenBank/DDBJ databases">
        <authorList>
            <consortium name="Pathogen Informatics"/>
        </authorList>
    </citation>
    <scope>NUCLEOTIDE SEQUENCE [LARGE SCALE GENOMIC DNA]</scope>
</reference>
<sequence length="119" mass="13099">MDLLQSRNKSDITGGSIGQLLATTRHEPRRKLSSISEKSIEMTNSGVQLTSAPSSASCPTTTRISKGVILLRITRFGLDGFGEISILFSQWTSLALSLSFFYSPMNQWKLFMGIDNIPL</sequence>
<protein>
    <submittedName>
        <fullName evidence="2 4">Uncharacterized protein</fullName>
    </submittedName>
</protein>
<feature type="compositionally biased region" description="Polar residues" evidence="1">
    <location>
        <begin position="1"/>
        <end position="13"/>
    </location>
</feature>
<feature type="region of interest" description="Disordered" evidence="1">
    <location>
        <begin position="1"/>
        <end position="35"/>
    </location>
</feature>
<evidence type="ECO:0000313" key="3">
    <source>
        <dbReference type="Proteomes" id="UP000267606"/>
    </source>
</evidence>
<evidence type="ECO:0000256" key="1">
    <source>
        <dbReference type="SAM" id="MobiDB-lite"/>
    </source>
</evidence>
<keyword evidence="3" id="KW-1185">Reference proteome</keyword>
<dbReference type="WBParaSite" id="OFLC_0001143801-mRNA-1">
    <property type="protein sequence ID" value="OFLC_0001143801-mRNA-1"/>
    <property type="gene ID" value="OFLC_0001143801"/>
</dbReference>
<dbReference type="AlphaFoldDB" id="A0A183HVC6"/>
<gene>
    <name evidence="2" type="ORF">OFLC_LOCUS11439</name>
</gene>
<accession>A0A183HVC6</accession>
<reference evidence="4" key="1">
    <citation type="submission" date="2016-06" db="UniProtKB">
        <authorList>
            <consortium name="WormBaseParasite"/>
        </authorList>
    </citation>
    <scope>IDENTIFICATION</scope>
</reference>
<organism evidence="4">
    <name type="scientific">Onchocerca flexuosa</name>
    <dbReference type="NCBI Taxonomy" id="387005"/>
    <lineage>
        <taxon>Eukaryota</taxon>
        <taxon>Metazoa</taxon>
        <taxon>Ecdysozoa</taxon>
        <taxon>Nematoda</taxon>
        <taxon>Chromadorea</taxon>
        <taxon>Rhabditida</taxon>
        <taxon>Spirurina</taxon>
        <taxon>Spiruromorpha</taxon>
        <taxon>Filarioidea</taxon>
        <taxon>Onchocercidae</taxon>
        <taxon>Onchocerca</taxon>
    </lineage>
</organism>
<dbReference type="Proteomes" id="UP000267606">
    <property type="component" value="Unassembled WGS sequence"/>
</dbReference>
<evidence type="ECO:0000313" key="2">
    <source>
        <dbReference type="EMBL" id="VDO76463.1"/>
    </source>
</evidence>
<name>A0A183HVC6_9BILA</name>
<evidence type="ECO:0000313" key="4">
    <source>
        <dbReference type="WBParaSite" id="OFLC_0001143801-mRNA-1"/>
    </source>
</evidence>
<dbReference type="EMBL" id="UZAJ01016513">
    <property type="protein sequence ID" value="VDO76463.1"/>
    <property type="molecule type" value="Genomic_DNA"/>
</dbReference>